<gene>
    <name evidence="2 4 5" type="ORF">SRAE_1000117800</name>
</gene>
<organism evidence="2">
    <name type="scientific">Strongyloides ratti</name>
    <name type="common">Parasitic roundworm</name>
    <dbReference type="NCBI Taxonomy" id="34506"/>
    <lineage>
        <taxon>Eukaryota</taxon>
        <taxon>Metazoa</taxon>
        <taxon>Ecdysozoa</taxon>
        <taxon>Nematoda</taxon>
        <taxon>Chromadorea</taxon>
        <taxon>Rhabditida</taxon>
        <taxon>Tylenchina</taxon>
        <taxon>Panagrolaimomorpha</taxon>
        <taxon>Strongyloidoidea</taxon>
        <taxon>Strongyloididae</taxon>
        <taxon>Strongyloides</taxon>
    </lineage>
</organism>
<feature type="compositionally biased region" description="Polar residues" evidence="1">
    <location>
        <begin position="44"/>
        <end position="54"/>
    </location>
</feature>
<reference evidence="2 3" key="1">
    <citation type="submission" date="2014-09" db="EMBL/GenBank/DDBJ databases">
        <authorList>
            <person name="Martin A.A."/>
        </authorList>
    </citation>
    <scope>NUCLEOTIDE SEQUENCE</scope>
    <source>
        <strain evidence="3">ED321</strain>
        <strain evidence="2">ED321 Heterogonic</strain>
    </source>
</reference>
<evidence type="ECO:0000313" key="3">
    <source>
        <dbReference type="Proteomes" id="UP000035682"/>
    </source>
</evidence>
<dbReference type="GeneID" id="36375276"/>
<dbReference type="CTD" id="36375276"/>
<feature type="compositionally biased region" description="Acidic residues" evidence="1">
    <location>
        <begin position="55"/>
        <end position="78"/>
    </location>
</feature>
<reference evidence="4" key="2">
    <citation type="submission" date="2020-12" db="UniProtKB">
        <authorList>
            <consortium name="WormBaseParasite"/>
        </authorList>
    </citation>
    <scope>IDENTIFICATION</scope>
</reference>
<protein>
    <submittedName>
        <fullName evidence="2 4">Uncharacterized protein</fullName>
    </submittedName>
</protein>
<dbReference type="RefSeq" id="XP_024502113.1">
    <property type="nucleotide sequence ID" value="XM_024648101.1"/>
</dbReference>
<feature type="compositionally biased region" description="Basic and acidic residues" evidence="1">
    <location>
        <begin position="1"/>
        <end position="12"/>
    </location>
</feature>
<dbReference type="WBParaSite" id="SRAE_1000117800.1">
    <property type="protein sequence ID" value="SRAE_1000117800.1"/>
    <property type="gene ID" value="WBGene00257781"/>
</dbReference>
<evidence type="ECO:0000313" key="5">
    <source>
        <dbReference type="WormBase" id="SRAE_1000117800"/>
    </source>
</evidence>
<name>A0A090KZQ4_STRRB</name>
<evidence type="ECO:0000256" key="1">
    <source>
        <dbReference type="SAM" id="MobiDB-lite"/>
    </source>
</evidence>
<feature type="region of interest" description="Disordered" evidence="1">
    <location>
        <begin position="1"/>
        <end position="78"/>
    </location>
</feature>
<accession>A0A090KZQ4</accession>
<proteinExistence type="predicted"/>
<keyword evidence="3" id="KW-1185">Reference proteome</keyword>
<evidence type="ECO:0000313" key="2">
    <source>
        <dbReference type="EMBL" id="CEF62911.1"/>
    </source>
</evidence>
<dbReference type="Proteomes" id="UP000035682">
    <property type="component" value="Unplaced"/>
</dbReference>
<dbReference type="AlphaFoldDB" id="A0A090KZQ4"/>
<evidence type="ECO:0000313" key="4">
    <source>
        <dbReference type="WBParaSite" id="SRAE_1000117800.1"/>
    </source>
</evidence>
<dbReference type="EMBL" id="LN609528">
    <property type="protein sequence ID" value="CEF62911.1"/>
    <property type="molecule type" value="Genomic_DNA"/>
</dbReference>
<dbReference type="WormBase" id="SRAE_1000117800">
    <property type="protein sequence ID" value="SRP02044"/>
    <property type="gene ID" value="WBGene00257781"/>
</dbReference>
<sequence length="202" mass="23032">MSPNNKNEDDIKNLPGEKSIENVEDQASDSDGWVPADFEIQMIGRSTETYSLDDNSQEDENNFPCSDDDSESSWPDTDEEYEIKNNEDTYAGYTSIPLIIEESNSEDVKTEVEVNEVSTGNLYTTNLALSNVLDSVRRETESVHLSEKDFDYTPVDKREFTLDDEVISKIKDVMKKINITPPPWADKINDEKFSEIVKKIIK</sequence>